<feature type="compositionally biased region" description="Basic and acidic residues" evidence="2">
    <location>
        <begin position="321"/>
        <end position="332"/>
    </location>
</feature>
<feature type="region of interest" description="Disordered" evidence="2">
    <location>
        <begin position="321"/>
        <end position="342"/>
    </location>
</feature>
<accession>A0A1J4JB83</accession>
<keyword evidence="4" id="KW-1185">Reference proteome</keyword>
<evidence type="ECO:0000313" key="3">
    <source>
        <dbReference type="EMBL" id="OHS94693.1"/>
    </source>
</evidence>
<feature type="coiled-coil region" evidence="1">
    <location>
        <begin position="156"/>
        <end position="255"/>
    </location>
</feature>
<reference evidence="3" key="1">
    <citation type="submission" date="2016-10" db="EMBL/GenBank/DDBJ databases">
        <authorList>
            <person name="Benchimol M."/>
            <person name="Almeida L.G."/>
            <person name="Vasconcelos A.T."/>
            <person name="Perreira-Neves A."/>
            <person name="Rosa I.A."/>
            <person name="Tasca T."/>
            <person name="Bogo M.R."/>
            <person name="de Souza W."/>
        </authorList>
    </citation>
    <scope>NUCLEOTIDE SEQUENCE [LARGE SCALE GENOMIC DNA]</scope>
    <source>
        <strain evidence="3">K</strain>
    </source>
</reference>
<evidence type="ECO:0000313" key="4">
    <source>
        <dbReference type="Proteomes" id="UP000179807"/>
    </source>
</evidence>
<sequence length="394" mass="45926">MEISDFSASTTMKTTFNFDGSQSRCESIHAEAQEILKQKNQEIENLKLQIDEAEKQLEGLKASLEEKANNLTLTITNGKPTSGVLDHDDLNEINAIFEHCEVDVDIDFEELQRLNKEELHDVRAQYDDEIQMLKIHFSRALKDIEKWSEKHAETVYLEKKAELNNLSQKLETLRSTQIDEYFSQTQAKTQNLYNIKSRASECSNRMKELNRQLADISALSRDEVREVRAKIDECILAVEIREREHQNEVEKYQSEIEQSDAFFKEQTKTMENEFLSEKACLQQRLNTAVTKTKDLHHALKQLAKHHEAQLQTAENDLKKMKESISISQERENSTLSETKSQSSQLQAFQRELKNNQQELDMICNELRAVQDENMQLRLEIDKMDQADRLRKSKL</sequence>
<dbReference type="AlphaFoldDB" id="A0A1J4JB83"/>
<feature type="compositionally biased region" description="Polar residues" evidence="2">
    <location>
        <begin position="333"/>
        <end position="342"/>
    </location>
</feature>
<feature type="coiled-coil region" evidence="1">
    <location>
        <begin position="29"/>
        <end position="74"/>
    </location>
</feature>
<dbReference type="RefSeq" id="XP_068347830.1">
    <property type="nucleotide sequence ID" value="XM_068512469.1"/>
</dbReference>
<organism evidence="3 4">
    <name type="scientific">Tritrichomonas foetus</name>
    <dbReference type="NCBI Taxonomy" id="1144522"/>
    <lineage>
        <taxon>Eukaryota</taxon>
        <taxon>Metamonada</taxon>
        <taxon>Parabasalia</taxon>
        <taxon>Tritrichomonadida</taxon>
        <taxon>Tritrichomonadidae</taxon>
        <taxon>Tritrichomonas</taxon>
    </lineage>
</organism>
<proteinExistence type="predicted"/>
<evidence type="ECO:0000256" key="1">
    <source>
        <dbReference type="SAM" id="Coils"/>
    </source>
</evidence>
<name>A0A1J4JB83_9EUKA</name>
<dbReference type="VEuPathDB" id="TrichDB:TRFO_39137"/>
<dbReference type="EMBL" id="MLAK01001298">
    <property type="protein sequence ID" value="OHS94693.1"/>
    <property type="molecule type" value="Genomic_DNA"/>
</dbReference>
<protein>
    <recommendedName>
        <fullName evidence="5">Kinetoplast-associated protein</fullName>
    </recommendedName>
</protein>
<evidence type="ECO:0008006" key="5">
    <source>
        <dbReference type="Google" id="ProtNLM"/>
    </source>
</evidence>
<comment type="caution">
    <text evidence="3">The sequence shown here is derived from an EMBL/GenBank/DDBJ whole genome shotgun (WGS) entry which is preliminary data.</text>
</comment>
<gene>
    <name evidence="3" type="ORF">TRFO_39137</name>
</gene>
<dbReference type="GeneID" id="94847173"/>
<evidence type="ECO:0000256" key="2">
    <source>
        <dbReference type="SAM" id="MobiDB-lite"/>
    </source>
</evidence>
<dbReference type="Proteomes" id="UP000179807">
    <property type="component" value="Unassembled WGS sequence"/>
</dbReference>
<keyword evidence="1" id="KW-0175">Coiled coil</keyword>